<name>A0AAF0USU4_SOLVR</name>
<evidence type="ECO:0000313" key="3">
    <source>
        <dbReference type="Proteomes" id="UP001234989"/>
    </source>
</evidence>
<evidence type="ECO:0000256" key="1">
    <source>
        <dbReference type="SAM" id="MobiDB-lite"/>
    </source>
</evidence>
<evidence type="ECO:0008006" key="4">
    <source>
        <dbReference type="Google" id="ProtNLM"/>
    </source>
</evidence>
<organism evidence="2 3">
    <name type="scientific">Solanum verrucosum</name>
    <dbReference type="NCBI Taxonomy" id="315347"/>
    <lineage>
        <taxon>Eukaryota</taxon>
        <taxon>Viridiplantae</taxon>
        <taxon>Streptophyta</taxon>
        <taxon>Embryophyta</taxon>
        <taxon>Tracheophyta</taxon>
        <taxon>Spermatophyta</taxon>
        <taxon>Magnoliopsida</taxon>
        <taxon>eudicotyledons</taxon>
        <taxon>Gunneridae</taxon>
        <taxon>Pentapetalae</taxon>
        <taxon>asterids</taxon>
        <taxon>lamiids</taxon>
        <taxon>Solanales</taxon>
        <taxon>Solanaceae</taxon>
        <taxon>Solanoideae</taxon>
        <taxon>Solaneae</taxon>
        <taxon>Solanum</taxon>
    </lineage>
</organism>
<accession>A0AAF0USU4</accession>
<evidence type="ECO:0000313" key="2">
    <source>
        <dbReference type="EMBL" id="WMV51420.1"/>
    </source>
</evidence>
<gene>
    <name evidence="2" type="ORF">MTR67_044805</name>
</gene>
<reference evidence="2" key="1">
    <citation type="submission" date="2023-08" db="EMBL/GenBank/DDBJ databases">
        <title>A de novo genome assembly of Solanum verrucosum Schlechtendal, a Mexican diploid species geographically isolated from the other diploid A-genome species in potato relatives.</title>
        <authorList>
            <person name="Hosaka K."/>
        </authorList>
    </citation>
    <scope>NUCLEOTIDE SEQUENCE</scope>
    <source>
        <tissue evidence="2">Young leaves</tissue>
    </source>
</reference>
<keyword evidence="3" id="KW-1185">Reference proteome</keyword>
<proteinExistence type="predicted"/>
<dbReference type="Proteomes" id="UP001234989">
    <property type="component" value="Chromosome 10"/>
</dbReference>
<dbReference type="EMBL" id="CP133621">
    <property type="protein sequence ID" value="WMV51420.1"/>
    <property type="molecule type" value="Genomic_DNA"/>
</dbReference>
<feature type="region of interest" description="Disordered" evidence="1">
    <location>
        <begin position="84"/>
        <end position="111"/>
    </location>
</feature>
<protein>
    <recommendedName>
        <fullName evidence="4">Late blight resistance protein</fullName>
    </recommendedName>
</protein>
<sequence length="111" mass="12379">MIYSDSLSKPICRFSEVPGATNGCHPRTVGQTTARVGGLWFTTATPPQPSSEKLAKSRPKDRLMIRRSDHGPWIEASFTQPLMQTTTNQHRQSFDPRSIGLTIDEGQQPVR</sequence>
<dbReference type="AlphaFoldDB" id="A0AAF0USU4"/>
<feature type="region of interest" description="Disordered" evidence="1">
    <location>
        <begin position="41"/>
        <end position="60"/>
    </location>
</feature>